<dbReference type="VEuPathDB" id="FungiDB:MYCFIDRAFT_180487"/>
<reference evidence="2 3" key="1">
    <citation type="journal article" date="2012" name="PLoS Pathog.">
        <title>Diverse lifestyles and strategies of plant pathogenesis encoded in the genomes of eighteen Dothideomycetes fungi.</title>
        <authorList>
            <person name="Ohm R.A."/>
            <person name="Feau N."/>
            <person name="Henrissat B."/>
            <person name="Schoch C.L."/>
            <person name="Horwitz B.A."/>
            <person name="Barry K.W."/>
            <person name="Condon B.J."/>
            <person name="Copeland A.C."/>
            <person name="Dhillon B."/>
            <person name="Glaser F."/>
            <person name="Hesse C.N."/>
            <person name="Kosti I."/>
            <person name="LaButti K."/>
            <person name="Lindquist E.A."/>
            <person name="Lucas S."/>
            <person name="Salamov A.A."/>
            <person name="Bradshaw R.E."/>
            <person name="Ciuffetti L."/>
            <person name="Hamelin R.C."/>
            <person name="Kema G.H.J."/>
            <person name="Lawrence C."/>
            <person name="Scott J.A."/>
            <person name="Spatafora J.W."/>
            <person name="Turgeon B.G."/>
            <person name="de Wit P.J.G.M."/>
            <person name="Zhong S."/>
            <person name="Goodwin S.B."/>
            <person name="Grigoriev I.V."/>
        </authorList>
    </citation>
    <scope>NUCLEOTIDE SEQUENCE [LARGE SCALE GENOMIC DNA]</scope>
    <source>
        <strain evidence="2 3">CIRAD86</strain>
    </source>
</reference>
<evidence type="ECO:0000313" key="2">
    <source>
        <dbReference type="EMBL" id="EME77001.1"/>
    </source>
</evidence>
<organism evidence="2 3">
    <name type="scientific">Pseudocercospora fijiensis (strain CIRAD86)</name>
    <name type="common">Black leaf streak disease fungus</name>
    <name type="synonym">Mycosphaerella fijiensis</name>
    <dbReference type="NCBI Taxonomy" id="383855"/>
    <lineage>
        <taxon>Eukaryota</taxon>
        <taxon>Fungi</taxon>
        <taxon>Dikarya</taxon>
        <taxon>Ascomycota</taxon>
        <taxon>Pezizomycotina</taxon>
        <taxon>Dothideomycetes</taxon>
        <taxon>Dothideomycetidae</taxon>
        <taxon>Mycosphaerellales</taxon>
        <taxon>Mycosphaerellaceae</taxon>
        <taxon>Pseudocercospora</taxon>
    </lineage>
</organism>
<gene>
    <name evidence="2" type="ORF">MYCFIDRAFT_180487</name>
</gene>
<accession>M2ZY06</accession>
<sequence>MNHRYFIVQITDYDIESWNLTRPTLNQASQLEFNDQRYVAAKQILEVWLGDHGGEALVGSQSTIQARPLASDLEKKERPDTGVAVPLCAAKRILKFWIGDYGSEALSWPQHAIQARPLVPELERKEQSYCGSLLWAGRQILEVRLDDHSGEAFSPRGEAPACRSGWATPPLYIADQSCRDFPQADGHTRLNMKDFGEWALRFATGIGVDLCPSTLSSAVEALWLLFLSNVGHGKAKWCQYVADRQFSDFAPRSRSESKIEDVIRRGVLSCWGVSGGQHTGPLLSPTGVATFHHNHVRVQEPLLCLVVIGLMEPRHGNRVLISIVPPSPHQLHPAMLQWSLTMLSQLPPVQHEFRPSNSDLSSSLTHTISMKTWKWFLQSLGLEMPALAVEMLQHAPHQRGITDRSTMLFRVVRLHLLRCLRYVHPSLFRTSLCDEFFVVNRLADGSILRSDVGAPRRELGTARWTRGWIQMERIGGDPSRWGGLEGVRFRQVTWLCASTSHFFNGSFPFHNGSLQSGSPAIMFSFLRIYPHSHLPTSAPPSPDSWLELSKAELNHLHDSVRVPPPRGHGTSRRRLIRPILFCKNSNGATTTHSRDGRNDGYCAHCARTDSPSRSMNSSRSSSATLASRLPSILSSWESVKESRRYGKWKALYRAEQWIRMRSATIAPLRLPYSAAGNGRKSRGHRALHQAEQRMRARPSSSTLGSWESVKESRRRRKLLIGRSSGCAQENVDAISAISDNDHSHQHSLPRSRSPLTDFENAGQTLPGITFGPLSIILIIPIQVPLWRHSHLPGRYTETSYTTLLTHSTRQPDRHSSLVVSFWLWGTSPPELLPAHQNRKTSCLGSWVSQRASPLRCLDELPRLIIQLVPGAPIHRDSSNNRYEKSDQPIVDVLQDFSAKDQTEVDTIDDSGLAVIMEVEAYPELPSTMEVEAYPELPSTMEFRSEKRAALTRGLPLAWNVGYDISRGPLKAPSAELSIEILLAALGSPHLLPPYLVPHQAHRTSENQNSHHSLQAERLGRGRFFVGGIAHYHFFSGIMHKDGAAVLVNEMEDVPSNDSKEKELATFCVLNHVAYMLTSLQVTLGFPCTNARVSADPGMKWFPQSPTRRLCRTSGEELASHSITPQHRVLYRRIPGRCAVDELLHLFSPKGEVPEILIREGGKIERESRFFAKLAGSIGRDVANHSSPVSSDPTCLGRFPRHKQQRLDAHLESLAVYKYRLAVSHVLSRDGKHQEFGDPVRIAGYLFQSALKISLNQSCQKKVSHRNAACETLPHPNRITRVGHSCREGMSMKPLRAVELIEWDRIKVGHRRPVGCMGLCLSLGFLEVLRVATETEHAGRYMFYRITSRSRTRYESLLRSLVSHRCAVGDSVDKVIGREDWWLLDWTTLVAGSPRAIFLKDLFLDWHASVNGDCVAVGGVMQGVAVGHGRYVGRLSRHRRSIRTDCYSADSPTVLEWVLGGFRSLPRGPSLVLRCVQVLAPMGAANVEEVDESEGVVGAQLVEVIPSSCWSWKWSRIGRAAMIQTDCPHPTRRSEY</sequence>
<protein>
    <submittedName>
        <fullName evidence="2">Uncharacterized protein</fullName>
    </submittedName>
</protein>
<dbReference type="HOGENOM" id="CLU_247056_0_0_1"/>
<feature type="region of interest" description="Disordered" evidence="1">
    <location>
        <begin position="739"/>
        <end position="759"/>
    </location>
</feature>
<dbReference type="Proteomes" id="UP000016932">
    <property type="component" value="Unassembled WGS sequence"/>
</dbReference>
<evidence type="ECO:0000256" key="1">
    <source>
        <dbReference type="SAM" id="MobiDB-lite"/>
    </source>
</evidence>
<keyword evidence="3" id="KW-1185">Reference proteome</keyword>
<dbReference type="KEGG" id="pfj:MYCFIDRAFT_180487"/>
<evidence type="ECO:0000313" key="3">
    <source>
        <dbReference type="Proteomes" id="UP000016932"/>
    </source>
</evidence>
<dbReference type="EMBL" id="KB446572">
    <property type="protein sequence ID" value="EME77001.1"/>
    <property type="molecule type" value="Genomic_DNA"/>
</dbReference>
<name>M2ZY06_PSEFD</name>
<dbReference type="GeneID" id="19334422"/>
<proteinExistence type="predicted"/>
<dbReference type="RefSeq" id="XP_007932440.1">
    <property type="nucleotide sequence ID" value="XM_007934249.1"/>
</dbReference>